<proteinExistence type="predicted"/>
<sequence>MRKRVRTRVNAIFSGEDGMWCIHDQVGGPGNNSSEHIPAWRGERSEPQKKPESPALAGRSGWYIMNLSLASTDSPRI</sequence>
<evidence type="ECO:0000313" key="2">
    <source>
        <dbReference type="EMBL" id="EYC26252.1"/>
    </source>
</evidence>
<keyword evidence="3" id="KW-1185">Reference proteome</keyword>
<dbReference type="EMBL" id="JARK01001346">
    <property type="protein sequence ID" value="EYC26252.1"/>
    <property type="molecule type" value="Genomic_DNA"/>
</dbReference>
<comment type="caution">
    <text evidence="2">The sequence shown here is derived from an EMBL/GenBank/DDBJ whole genome shotgun (WGS) entry which is preliminary data.</text>
</comment>
<gene>
    <name evidence="2" type="primary">Acey_s0010.g1045</name>
    <name evidence="2" type="ORF">Y032_0010g1045</name>
</gene>
<accession>A0A016VGU8</accession>
<reference evidence="3" key="1">
    <citation type="journal article" date="2015" name="Nat. Genet.">
        <title>The genome and transcriptome of the zoonotic hookworm Ancylostoma ceylanicum identify infection-specific gene families.</title>
        <authorList>
            <person name="Schwarz E.M."/>
            <person name="Hu Y."/>
            <person name="Antoshechkin I."/>
            <person name="Miller M.M."/>
            <person name="Sternberg P.W."/>
            <person name="Aroian R.V."/>
        </authorList>
    </citation>
    <scope>NUCLEOTIDE SEQUENCE</scope>
    <source>
        <strain evidence="3">HY135</strain>
    </source>
</reference>
<evidence type="ECO:0000256" key="1">
    <source>
        <dbReference type="SAM" id="MobiDB-lite"/>
    </source>
</evidence>
<feature type="region of interest" description="Disordered" evidence="1">
    <location>
        <begin position="25"/>
        <end position="57"/>
    </location>
</feature>
<organism evidence="2 3">
    <name type="scientific">Ancylostoma ceylanicum</name>
    <dbReference type="NCBI Taxonomy" id="53326"/>
    <lineage>
        <taxon>Eukaryota</taxon>
        <taxon>Metazoa</taxon>
        <taxon>Ecdysozoa</taxon>
        <taxon>Nematoda</taxon>
        <taxon>Chromadorea</taxon>
        <taxon>Rhabditida</taxon>
        <taxon>Rhabditina</taxon>
        <taxon>Rhabditomorpha</taxon>
        <taxon>Strongyloidea</taxon>
        <taxon>Ancylostomatidae</taxon>
        <taxon>Ancylostomatinae</taxon>
        <taxon>Ancylostoma</taxon>
    </lineage>
</organism>
<evidence type="ECO:0000313" key="3">
    <source>
        <dbReference type="Proteomes" id="UP000024635"/>
    </source>
</evidence>
<dbReference type="Proteomes" id="UP000024635">
    <property type="component" value="Unassembled WGS sequence"/>
</dbReference>
<name>A0A016VGU8_9BILA</name>
<feature type="compositionally biased region" description="Basic and acidic residues" evidence="1">
    <location>
        <begin position="41"/>
        <end position="52"/>
    </location>
</feature>
<dbReference type="AlphaFoldDB" id="A0A016VGU8"/>
<protein>
    <submittedName>
        <fullName evidence="2">Uncharacterized protein</fullName>
    </submittedName>
</protein>